<feature type="domain" description="PX" evidence="2">
    <location>
        <begin position="81"/>
        <end position="197"/>
    </location>
</feature>
<evidence type="ECO:0000313" key="3">
    <source>
        <dbReference type="EMBL" id="KZT71465.1"/>
    </source>
</evidence>
<organism evidence="3 4">
    <name type="scientific">Daedalea quercina L-15889</name>
    <dbReference type="NCBI Taxonomy" id="1314783"/>
    <lineage>
        <taxon>Eukaryota</taxon>
        <taxon>Fungi</taxon>
        <taxon>Dikarya</taxon>
        <taxon>Basidiomycota</taxon>
        <taxon>Agaricomycotina</taxon>
        <taxon>Agaricomycetes</taxon>
        <taxon>Polyporales</taxon>
        <taxon>Fomitopsis</taxon>
    </lineage>
</organism>
<dbReference type="GO" id="GO:0042147">
    <property type="term" value="P:retrograde transport, endosome to Golgi"/>
    <property type="evidence" value="ECO:0007669"/>
    <property type="project" value="TreeGrafter"/>
</dbReference>
<dbReference type="GO" id="GO:0005829">
    <property type="term" value="C:cytosol"/>
    <property type="evidence" value="ECO:0007669"/>
    <property type="project" value="GOC"/>
</dbReference>
<reference evidence="3 4" key="1">
    <citation type="journal article" date="2016" name="Mol. Biol. Evol.">
        <title>Comparative Genomics of Early-Diverging Mushroom-Forming Fungi Provides Insights into the Origins of Lignocellulose Decay Capabilities.</title>
        <authorList>
            <person name="Nagy L.G."/>
            <person name="Riley R."/>
            <person name="Tritt A."/>
            <person name="Adam C."/>
            <person name="Daum C."/>
            <person name="Floudas D."/>
            <person name="Sun H."/>
            <person name="Yadav J.S."/>
            <person name="Pangilinan J."/>
            <person name="Larsson K.H."/>
            <person name="Matsuura K."/>
            <person name="Barry K."/>
            <person name="Labutti K."/>
            <person name="Kuo R."/>
            <person name="Ohm R.A."/>
            <person name="Bhattacharya S.S."/>
            <person name="Shirouzu T."/>
            <person name="Yoshinaga Y."/>
            <person name="Martin F.M."/>
            <person name="Grigoriev I.V."/>
            <person name="Hibbett D.S."/>
        </authorList>
    </citation>
    <scope>NUCLEOTIDE SEQUENCE [LARGE SCALE GENOMIC DNA]</scope>
    <source>
        <strain evidence="3 4">L-15889</strain>
    </source>
</reference>
<dbReference type="GO" id="GO:0006886">
    <property type="term" value="P:intracellular protein transport"/>
    <property type="evidence" value="ECO:0007669"/>
    <property type="project" value="TreeGrafter"/>
</dbReference>
<proteinExistence type="predicted"/>
<dbReference type="PANTHER" id="PTHR47433">
    <property type="entry name" value="VACUOLAR PROTEIN SORTING-ASSOCIATED PROTEIN 17"/>
    <property type="match status" value="1"/>
</dbReference>
<name>A0A165S2X3_9APHY</name>
<dbReference type="OrthoDB" id="9976382at2759"/>
<dbReference type="SMART" id="SM00312">
    <property type="entry name" value="PX"/>
    <property type="match status" value="1"/>
</dbReference>
<dbReference type="InterPro" id="IPR027267">
    <property type="entry name" value="AH/BAR_dom_sf"/>
</dbReference>
<dbReference type="GO" id="GO:0032266">
    <property type="term" value="F:phosphatidylinositol-3-phosphate binding"/>
    <property type="evidence" value="ECO:0007669"/>
    <property type="project" value="TreeGrafter"/>
</dbReference>
<dbReference type="InterPro" id="IPR053055">
    <property type="entry name" value="VPS17"/>
</dbReference>
<evidence type="ECO:0000259" key="2">
    <source>
        <dbReference type="PROSITE" id="PS50195"/>
    </source>
</evidence>
<evidence type="ECO:0000256" key="1">
    <source>
        <dbReference type="SAM" id="MobiDB-lite"/>
    </source>
</evidence>
<dbReference type="Gene3D" id="3.30.1520.10">
    <property type="entry name" value="Phox-like domain"/>
    <property type="match status" value="1"/>
</dbReference>
<dbReference type="InterPro" id="IPR036871">
    <property type="entry name" value="PX_dom_sf"/>
</dbReference>
<dbReference type="GO" id="GO:0030905">
    <property type="term" value="C:retromer, tubulation complex"/>
    <property type="evidence" value="ECO:0007669"/>
    <property type="project" value="TreeGrafter"/>
</dbReference>
<dbReference type="Gene3D" id="1.20.1270.60">
    <property type="entry name" value="Arfaptin homology (AH) domain/BAR domain"/>
    <property type="match status" value="1"/>
</dbReference>
<dbReference type="GO" id="GO:0005768">
    <property type="term" value="C:endosome"/>
    <property type="evidence" value="ECO:0007669"/>
    <property type="project" value="TreeGrafter"/>
</dbReference>
<dbReference type="Pfam" id="PF00787">
    <property type="entry name" value="PX"/>
    <property type="match status" value="1"/>
</dbReference>
<feature type="region of interest" description="Disordered" evidence="1">
    <location>
        <begin position="593"/>
        <end position="685"/>
    </location>
</feature>
<feature type="compositionally biased region" description="Low complexity" evidence="1">
    <location>
        <begin position="595"/>
        <end position="609"/>
    </location>
</feature>
<dbReference type="AlphaFoldDB" id="A0A165S2X3"/>
<evidence type="ECO:0000313" key="4">
    <source>
        <dbReference type="Proteomes" id="UP000076727"/>
    </source>
</evidence>
<dbReference type="InterPro" id="IPR015404">
    <property type="entry name" value="Vps5_C"/>
</dbReference>
<feature type="compositionally biased region" description="Low complexity" evidence="1">
    <location>
        <begin position="525"/>
        <end position="536"/>
    </location>
</feature>
<dbReference type="PANTHER" id="PTHR47433:SF1">
    <property type="entry name" value="VACUOLAR PROTEIN SORTING-ASSOCIATED PROTEIN 17"/>
    <property type="match status" value="1"/>
</dbReference>
<dbReference type="Pfam" id="PF09325">
    <property type="entry name" value="Vps5"/>
    <property type="match status" value="1"/>
</dbReference>
<dbReference type="CDD" id="cd06891">
    <property type="entry name" value="PX_Vps17p"/>
    <property type="match status" value="1"/>
</dbReference>
<dbReference type="PROSITE" id="PS50195">
    <property type="entry name" value="PX"/>
    <property type="match status" value="1"/>
</dbReference>
<dbReference type="EMBL" id="KV429045">
    <property type="protein sequence ID" value="KZT71465.1"/>
    <property type="molecule type" value="Genomic_DNA"/>
</dbReference>
<dbReference type="CDD" id="cd07596">
    <property type="entry name" value="BAR_SNX"/>
    <property type="match status" value="1"/>
</dbReference>
<keyword evidence="4" id="KW-1185">Reference proteome</keyword>
<sequence length="685" mass="74162">MATFDPLSNGFASEEPPWPTTPHVPNTPIPNLPRPAPLHTDSLRSAGGLYGKEPQIYGQPEPGLISPRITTGSNGTKYERLEPYLRVRITGLDRNRRDILVKFDAQTNLANFTGTTYRNVSRSYVEFQQFYETIVNTTPQTIIPALPLPRTSAPTDEEDDRLVKIMLQRWLTRICEDPILLQEEELRSFIESDFGYQPMPNVRRKASSGFSLIKPRVPDEDEELQRARFELTKLEGQYFEAAKAIDKLSRARKTLGAVRAEMGNKLVNVASTEAHPPLGNTFSKVGRAWHSLADLDQAQGISECVIVGDSLGYQALNARSARETLQQRTAVLEEYQAAVKASISKRRNLERLKASSNIRSEKVDEALEEMEEANKYEMILAKRGEGISQNLHRALDRHKRLVTEDVTAALVEHARSSILYERQMLRELEALKPDVSNANKKFIPVKANGAPRPSYVPPLEDFSKPAPRPASAAPTGSFRVPQALAASASQPGPSRAANASPQPPLPASPSTSTTASVRSLPPQSPGAGPSSPAPQQTSFNPPLIDGPPLGGRFVDGTKSMFVKPLSSPLVAGSTAPRASSPLATVRTMPEAPLRASTPVSAAAAAAAAPQPSPHPLANSMGPLGGSFSRTSSVPASSGPNAPQPSPLAVDPLTGRPITMSQSVRVTPQRPRLDAREAASKLANMF</sequence>
<dbReference type="InterPro" id="IPR001683">
    <property type="entry name" value="PX_dom"/>
</dbReference>
<dbReference type="InterPro" id="IPR037907">
    <property type="entry name" value="Vps17_PX"/>
</dbReference>
<feature type="compositionally biased region" description="Polar residues" evidence="1">
    <location>
        <begin position="627"/>
        <end position="640"/>
    </location>
</feature>
<dbReference type="SUPFAM" id="SSF64268">
    <property type="entry name" value="PX domain"/>
    <property type="match status" value="1"/>
</dbReference>
<gene>
    <name evidence="3" type="ORF">DAEQUDRAFT_763697</name>
</gene>
<accession>A0A165S2X3</accession>
<dbReference type="Proteomes" id="UP000076727">
    <property type="component" value="Unassembled WGS sequence"/>
</dbReference>
<feature type="compositionally biased region" description="Pro residues" evidence="1">
    <location>
        <begin position="16"/>
        <end position="36"/>
    </location>
</feature>
<feature type="region of interest" description="Disordered" evidence="1">
    <location>
        <begin position="445"/>
        <end position="556"/>
    </location>
</feature>
<feature type="region of interest" description="Disordered" evidence="1">
    <location>
        <begin position="1"/>
        <end position="75"/>
    </location>
</feature>
<dbReference type="STRING" id="1314783.A0A165S2X3"/>
<protein>
    <recommendedName>
        <fullName evidence="2">PX domain-containing protein</fullName>
    </recommendedName>
</protein>